<gene>
    <name evidence="3" type="ORF">PG997_009142</name>
</gene>
<accession>A0ABR1VX57</accession>
<evidence type="ECO:0000259" key="2">
    <source>
        <dbReference type="Pfam" id="PF06985"/>
    </source>
</evidence>
<dbReference type="Pfam" id="PF06985">
    <property type="entry name" value="HET"/>
    <property type="match status" value="1"/>
</dbReference>
<comment type="caution">
    <text evidence="3">The sequence shown here is derived from an EMBL/GenBank/DDBJ whole genome shotgun (WGS) entry which is preliminary data.</text>
</comment>
<dbReference type="EMBL" id="JAQQWN010000007">
    <property type="protein sequence ID" value="KAK8074479.1"/>
    <property type="molecule type" value="Genomic_DNA"/>
</dbReference>
<dbReference type="Proteomes" id="UP001433268">
    <property type="component" value="Unassembled WGS sequence"/>
</dbReference>
<proteinExistence type="predicted"/>
<dbReference type="PANTHER" id="PTHR33112">
    <property type="entry name" value="DOMAIN PROTEIN, PUTATIVE-RELATED"/>
    <property type="match status" value="1"/>
</dbReference>
<feature type="domain" description="Heterokaryon incompatibility" evidence="2">
    <location>
        <begin position="191"/>
        <end position="363"/>
    </location>
</feature>
<name>A0ABR1VX57_9PEZI</name>
<evidence type="ECO:0000313" key="4">
    <source>
        <dbReference type="Proteomes" id="UP001433268"/>
    </source>
</evidence>
<feature type="region of interest" description="Disordered" evidence="1">
    <location>
        <begin position="304"/>
        <end position="333"/>
    </location>
</feature>
<dbReference type="InterPro" id="IPR010730">
    <property type="entry name" value="HET"/>
</dbReference>
<evidence type="ECO:0000256" key="1">
    <source>
        <dbReference type="SAM" id="MobiDB-lite"/>
    </source>
</evidence>
<organism evidence="3 4">
    <name type="scientific">Apiospora hydei</name>
    <dbReference type="NCBI Taxonomy" id="1337664"/>
    <lineage>
        <taxon>Eukaryota</taxon>
        <taxon>Fungi</taxon>
        <taxon>Dikarya</taxon>
        <taxon>Ascomycota</taxon>
        <taxon>Pezizomycotina</taxon>
        <taxon>Sordariomycetes</taxon>
        <taxon>Xylariomycetidae</taxon>
        <taxon>Amphisphaeriales</taxon>
        <taxon>Apiosporaceae</taxon>
        <taxon>Apiospora</taxon>
    </lineage>
</organism>
<protein>
    <recommendedName>
        <fullName evidence="2">Heterokaryon incompatibility domain-containing protein</fullName>
    </recommendedName>
</protein>
<dbReference type="PANTHER" id="PTHR33112:SF15">
    <property type="entry name" value="HETEROKARYON INCOMPATIBILITY DOMAIN-CONTAINING PROTEIN"/>
    <property type="match status" value="1"/>
</dbReference>
<keyword evidence="4" id="KW-1185">Reference proteome</keyword>
<feature type="compositionally biased region" description="Basic and acidic residues" evidence="1">
    <location>
        <begin position="310"/>
        <end position="319"/>
    </location>
</feature>
<sequence length="749" mass="84990">MASLCDECQVIFERPLHPGRRVHQEWHTHHTTHASFKQAVATGCYMCKALASEIRVHGESILDLDASAQTSYCVVDLSPISRYTVVLQWKERDPASRAREREFSIRKLGAVQGALSRGNQDRSVFTRSYLETAKKWIRECQDHHSTCRSLHAWRTKTGHYVPKRLVAIEDGDAQHWRLVTRDPSDHTTREYATLSHRWSEGPTITLSVDNLEPFTTPQPVSDLPATFRDAIAVALELGIGYIWIDCLCIVQDSPQEQDWKEQGMEMCNIYTNAVVNISATGVPNNTHSFLQPYEGRAVPLPPTIQHRWKSRDTGQRQTKDTSSSGSTPPEIDDTDKWCIVDPYFWWSEVTNTVLLSRGWVFQERYLAPRVLHFGANQLLWECTTMDACEVYPRGLPDYVKSGGHTDLKRLKLDDTVISTKEPQLPIGPDASSTTQRLPPDASLQVWCDLVQAYTRTSLTKRKDKLIAFSGVAELVQKLYLESAEDSNSKDKYAAGIFERHLLLMLEWYTKRASWVPKTRPREYRAPTWSWASIDGRVFFDFLPYIIANPSGLPWPPLWATVLRDPRYPATLPAVGVRNQYASWVPLVSDLAVGDATNAKASEKRCSIKLKGHISSMQHIVNSAGQTPQRPLSGNQRPQPFIVTEDIRGEIFPKTSKNREVPISRRGFHDRPCLPLRCLELIGADSQLKHWVTGLVLKPHKELESVYSRCGFFCFLSTEGVQRFGIRISDSSPFRAEFAEGMDISTIEVI</sequence>
<evidence type="ECO:0000313" key="3">
    <source>
        <dbReference type="EMBL" id="KAK8074479.1"/>
    </source>
</evidence>
<dbReference type="GeneID" id="92046517"/>
<dbReference type="RefSeq" id="XP_066665419.1">
    <property type="nucleotide sequence ID" value="XM_066813457.1"/>
</dbReference>
<reference evidence="3 4" key="1">
    <citation type="submission" date="2023-01" db="EMBL/GenBank/DDBJ databases">
        <title>Analysis of 21 Apiospora genomes using comparative genomics revels a genus with tremendous synthesis potential of carbohydrate active enzymes and secondary metabolites.</title>
        <authorList>
            <person name="Sorensen T."/>
        </authorList>
    </citation>
    <scope>NUCLEOTIDE SEQUENCE [LARGE SCALE GENOMIC DNA]</scope>
    <source>
        <strain evidence="3 4">CBS 114990</strain>
    </source>
</reference>